<dbReference type="AlphaFoldDB" id="A0A4R8UTE7"/>
<reference evidence="2 3" key="1">
    <citation type="submission" date="2019-03" db="EMBL/GenBank/DDBJ databases">
        <title>Genomics of glacier-inhabiting Cryobacterium strains.</title>
        <authorList>
            <person name="Liu Q."/>
            <person name="Xin Y.-H."/>
        </authorList>
    </citation>
    <scope>NUCLEOTIDE SEQUENCE [LARGE SCALE GENOMIC DNA]</scope>
    <source>
        <strain evidence="2 3">HLT2-23</strain>
    </source>
</reference>
<dbReference type="Proteomes" id="UP000298173">
    <property type="component" value="Unassembled WGS sequence"/>
</dbReference>
<evidence type="ECO:0000256" key="1">
    <source>
        <dbReference type="SAM" id="MobiDB-lite"/>
    </source>
</evidence>
<evidence type="ECO:0000313" key="2">
    <source>
        <dbReference type="EMBL" id="TFB71547.1"/>
    </source>
</evidence>
<sequence>MDEDDFEASHRAPSLAIDGEASPHVALTHGGIADPRRTRATTPENRAARPGLEWVRPSDLLSTGGARVAGRGIDFQAELARRLRRAPSTVRRAMRERADRLPPLSEFGQSGERPPMSRHGLGRR</sequence>
<dbReference type="EMBL" id="SOEY01000026">
    <property type="protein sequence ID" value="TFB71547.1"/>
    <property type="molecule type" value="Genomic_DNA"/>
</dbReference>
<evidence type="ECO:0000313" key="3">
    <source>
        <dbReference type="Proteomes" id="UP000298173"/>
    </source>
</evidence>
<feature type="region of interest" description="Disordered" evidence="1">
    <location>
        <begin position="86"/>
        <end position="124"/>
    </location>
</feature>
<gene>
    <name evidence="2" type="ORF">E3O06_11930</name>
</gene>
<dbReference type="RefSeq" id="WP_134503613.1">
    <property type="nucleotide sequence ID" value="NZ_SOEY01000026.1"/>
</dbReference>
<protein>
    <submittedName>
        <fullName evidence="2">Uncharacterized protein</fullName>
    </submittedName>
</protein>
<proteinExistence type="predicted"/>
<name>A0A4R8UTE7_9MICO</name>
<keyword evidence="3" id="KW-1185">Reference proteome</keyword>
<accession>A0A4R8UTE7</accession>
<dbReference type="OrthoDB" id="3732531at2"/>
<comment type="caution">
    <text evidence="2">The sequence shown here is derived from an EMBL/GenBank/DDBJ whole genome shotgun (WGS) entry which is preliminary data.</text>
</comment>
<organism evidence="2 3">
    <name type="scientific">Cryobacterium glaciale</name>
    <dbReference type="NCBI Taxonomy" id="1259145"/>
    <lineage>
        <taxon>Bacteria</taxon>
        <taxon>Bacillati</taxon>
        <taxon>Actinomycetota</taxon>
        <taxon>Actinomycetes</taxon>
        <taxon>Micrococcales</taxon>
        <taxon>Microbacteriaceae</taxon>
        <taxon>Cryobacterium</taxon>
    </lineage>
</organism>
<feature type="region of interest" description="Disordered" evidence="1">
    <location>
        <begin position="1"/>
        <end position="50"/>
    </location>
</feature>